<dbReference type="GeneID" id="69059278"/>
<feature type="region of interest" description="Disordered" evidence="1">
    <location>
        <begin position="150"/>
        <end position="178"/>
    </location>
</feature>
<dbReference type="Proteomes" id="UP000465035">
    <property type="component" value="Chromosome"/>
</dbReference>
<dbReference type="AlphaFoldDB" id="A0A6P1E6T9"/>
<evidence type="ECO:0000313" key="2">
    <source>
        <dbReference type="EMBL" id="QHB53027.1"/>
    </source>
</evidence>
<protein>
    <submittedName>
        <fullName evidence="2">Uncharacterized protein</fullName>
    </submittedName>
</protein>
<accession>A0A6P1E6T9</accession>
<name>A0A6P1E6T9_LENHI</name>
<evidence type="ECO:0000313" key="3">
    <source>
        <dbReference type="Proteomes" id="UP000465035"/>
    </source>
</evidence>
<sequence length="178" mass="20167">MNRDVTSFIADVTDEKVEHKTVNIKLADLVAKPDETMAPIYEFVEEQLNLGKLGYGEVQVDDADVNIRLETNLINLPLQDIKRIDKMISDEDTLPVNVYLVMSSPYVNVSSLRIDEVASADEFIEDMDHYLPMMNSWLADHLAAVQENMKTQAEKEADEKKEKAKKPAAKARKTAQKK</sequence>
<dbReference type="RefSeq" id="WP_159298805.1">
    <property type="nucleotide sequence ID" value="NZ_CP047121.1"/>
</dbReference>
<gene>
    <name evidence="2" type="ORF">GQR93_12925</name>
</gene>
<organism evidence="2 3">
    <name type="scientific">Lentilactobacillus hilgardii</name>
    <name type="common">Lactobacillus hilgardii</name>
    <dbReference type="NCBI Taxonomy" id="1588"/>
    <lineage>
        <taxon>Bacteria</taxon>
        <taxon>Bacillati</taxon>
        <taxon>Bacillota</taxon>
        <taxon>Bacilli</taxon>
        <taxon>Lactobacillales</taxon>
        <taxon>Lactobacillaceae</taxon>
        <taxon>Lentilactobacillus</taxon>
    </lineage>
</organism>
<reference evidence="2 3" key="1">
    <citation type="submission" date="2019-12" db="EMBL/GenBank/DDBJ databases">
        <title>Lactobacillus hilgardii FLUB.</title>
        <authorList>
            <person name="Gustaw K."/>
        </authorList>
    </citation>
    <scope>NUCLEOTIDE SEQUENCE [LARGE SCALE GENOMIC DNA]</scope>
    <source>
        <strain evidence="2 3">FLUB</strain>
    </source>
</reference>
<proteinExistence type="predicted"/>
<feature type="compositionally biased region" description="Basic and acidic residues" evidence="1">
    <location>
        <begin position="152"/>
        <end position="162"/>
    </location>
</feature>
<dbReference type="EMBL" id="CP047121">
    <property type="protein sequence ID" value="QHB53027.1"/>
    <property type="molecule type" value="Genomic_DNA"/>
</dbReference>
<feature type="compositionally biased region" description="Basic residues" evidence="1">
    <location>
        <begin position="163"/>
        <end position="178"/>
    </location>
</feature>
<evidence type="ECO:0000256" key="1">
    <source>
        <dbReference type="SAM" id="MobiDB-lite"/>
    </source>
</evidence>